<feature type="transmembrane region" description="Helical" evidence="19">
    <location>
        <begin position="481"/>
        <end position="502"/>
    </location>
</feature>
<feature type="transmembrane region" description="Helical" evidence="19">
    <location>
        <begin position="1289"/>
        <end position="1309"/>
    </location>
</feature>
<feature type="transmembrane region" description="Helical" evidence="19">
    <location>
        <begin position="2061"/>
        <end position="2082"/>
    </location>
</feature>
<comment type="subunit">
    <text evidence="18">Homodimer. Interacts with lysosomal protein GLMP (via lumenal domain); the interaction starts while both proteins are still in the endoplasmic reticulum and is required for stabilization of MFSD1 in lysosomes but has no direct effect on its targeting to lysosomes or transporter activity.</text>
</comment>
<feature type="transmembrane region" description="Helical" evidence="19">
    <location>
        <begin position="47"/>
        <end position="66"/>
    </location>
</feature>
<feature type="transmembrane region" description="Helical" evidence="19">
    <location>
        <begin position="1996"/>
        <end position="2021"/>
    </location>
</feature>
<comment type="catalytic activity">
    <reaction evidence="6">
        <text>L-lysyl-L-alpha-amino acid(out) = L-lysyl-L-alpha-amino acid(in)</text>
        <dbReference type="Rhea" id="RHEA:79387"/>
        <dbReference type="ChEBI" id="CHEBI:229965"/>
    </reaction>
</comment>
<feature type="transmembrane region" description="Helical" evidence="19">
    <location>
        <begin position="143"/>
        <end position="165"/>
    </location>
</feature>
<comment type="catalytic activity">
    <reaction evidence="10">
        <text>L-lysyl-L-lysine(out) = L-lysyl-L-lysine(in)</text>
        <dbReference type="Rhea" id="RHEA:79403"/>
        <dbReference type="ChEBI" id="CHEBI:229956"/>
    </reaction>
</comment>
<evidence type="ECO:0000256" key="10">
    <source>
        <dbReference type="ARBA" id="ARBA00044900"/>
    </source>
</evidence>
<evidence type="ECO:0000256" key="15">
    <source>
        <dbReference type="ARBA" id="ARBA00044985"/>
    </source>
</evidence>
<feature type="transmembrane region" description="Helical" evidence="19">
    <location>
        <begin position="429"/>
        <end position="449"/>
    </location>
</feature>
<dbReference type="PROSITE" id="PS50850">
    <property type="entry name" value="MFS"/>
    <property type="match status" value="3"/>
</dbReference>
<feature type="transmembrane region" description="Helical" evidence="19">
    <location>
        <begin position="1878"/>
        <end position="1896"/>
    </location>
</feature>
<feature type="transmembrane region" description="Helical" evidence="19">
    <location>
        <begin position="1641"/>
        <end position="1662"/>
    </location>
</feature>
<comment type="catalytic activity">
    <reaction evidence="12">
        <text>L-histidyl-L-alpha-amino acid(out) = L-histidyl-L-alpha-amino acid(in)</text>
        <dbReference type="Rhea" id="RHEA:79379"/>
        <dbReference type="ChEBI" id="CHEBI:229964"/>
    </reaction>
</comment>
<feature type="transmembrane region" description="Helical" evidence="19">
    <location>
        <begin position="2152"/>
        <end position="2175"/>
    </location>
</feature>
<dbReference type="eggNOG" id="KOG4686">
    <property type="taxonomic scope" value="Eukaryota"/>
</dbReference>
<evidence type="ECO:0000259" key="20">
    <source>
        <dbReference type="PROSITE" id="PS50850"/>
    </source>
</evidence>
<feature type="transmembrane region" description="Helical" evidence="19">
    <location>
        <begin position="217"/>
        <end position="240"/>
    </location>
</feature>
<dbReference type="GO" id="GO:0016020">
    <property type="term" value="C:membrane"/>
    <property type="evidence" value="ECO:0007669"/>
    <property type="project" value="UniProtKB-SubCell"/>
</dbReference>
<evidence type="ECO:0000256" key="19">
    <source>
        <dbReference type="SAM" id="Phobius"/>
    </source>
</evidence>
<dbReference type="InterPro" id="IPR011701">
    <property type="entry name" value="MFS"/>
</dbReference>
<dbReference type="InParanoid" id="A0A1X7UZ85"/>
<feature type="transmembrane region" description="Helical" evidence="19">
    <location>
        <begin position="1003"/>
        <end position="1026"/>
    </location>
</feature>
<feature type="domain" description="Major facilitator superfamily (MFS) profile" evidence="20">
    <location>
        <begin position="487"/>
        <end position="894"/>
    </location>
</feature>
<evidence type="ECO:0000256" key="18">
    <source>
        <dbReference type="ARBA" id="ARBA00046376"/>
    </source>
</evidence>
<feature type="transmembrane region" description="Helical" evidence="19">
    <location>
        <begin position="844"/>
        <end position="864"/>
    </location>
</feature>
<feature type="transmembrane region" description="Helical" evidence="19">
    <location>
        <begin position="557"/>
        <end position="580"/>
    </location>
</feature>
<evidence type="ECO:0000256" key="4">
    <source>
        <dbReference type="ARBA" id="ARBA00044881"/>
    </source>
</evidence>
<name>A0A1X7UZ85_AMPQE</name>
<feature type="transmembrane region" description="Helical" evidence="19">
    <location>
        <begin position="2033"/>
        <end position="2054"/>
    </location>
</feature>
<feature type="transmembrane region" description="Helical" evidence="19">
    <location>
        <begin position="358"/>
        <end position="382"/>
    </location>
</feature>
<feature type="transmembrane region" description="Helical" evidence="19">
    <location>
        <begin position="268"/>
        <end position="292"/>
    </location>
</feature>
<comment type="subcellular location">
    <subcellularLocation>
        <location evidence="1">Membrane</location>
        <topology evidence="1">Multi-pass membrane protein</topology>
    </subcellularLocation>
</comment>
<evidence type="ECO:0000313" key="21">
    <source>
        <dbReference type="EnsemblMetazoa" id="Aqu2.1.32662_001"/>
    </source>
</evidence>
<dbReference type="PANTHER" id="PTHR23512:SF5">
    <property type="entry name" value="MAJOR FACILITATOR SUPERFAMILY DOMAIN-CONTAINING PROTEIN 1"/>
    <property type="match status" value="1"/>
</dbReference>
<evidence type="ECO:0000256" key="16">
    <source>
        <dbReference type="ARBA" id="ARBA00045018"/>
    </source>
</evidence>
<feature type="transmembrane region" description="Helical" evidence="19">
    <location>
        <begin position="91"/>
        <end position="111"/>
    </location>
</feature>
<feature type="transmembrane region" description="Helical" evidence="19">
    <location>
        <begin position="1814"/>
        <end position="1836"/>
    </location>
</feature>
<comment type="catalytic activity">
    <reaction evidence="9">
        <text>L-arginyl-L-alpha-amino acid(out) = L-arginyl-L-alpha-amino acid(in)</text>
        <dbReference type="Rhea" id="RHEA:79371"/>
        <dbReference type="ChEBI" id="CHEBI:84315"/>
    </reaction>
</comment>
<comment type="function">
    <text evidence="17">Lysosomal dipeptide uniporter that selectively exports lysine, arginine or histidine-containing dipeptides with a net positive charge from the lysosome lumen into the cytosol. Could play a role in a specific type of protein O-glycosylation indirectly regulating macrophages migration and tissue invasion. Also essential for liver homeostasis.</text>
</comment>
<feature type="transmembrane region" description="Helical" evidence="19">
    <location>
        <begin position="1189"/>
        <end position="1209"/>
    </location>
</feature>
<protein>
    <recommendedName>
        <fullName evidence="15">Lysosomal dipeptide transporter MFSD1</fullName>
    </recommendedName>
    <alternativeName>
        <fullName evidence="16">Major facilitator superfamily domain-containing protein 1</fullName>
    </alternativeName>
</protein>
<evidence type="ECO:0000256" key="1">
    <source>
        <dbReference type="ARBA" id="ARBA00004141"/>
    </source>
</evidence>
<evidence type="ECO:0000256" key="7">
    <source>
        <dbReference type="ARBA" id="ARBA00044893"/>
    </source>
</evidence>
<feature type="transmembrane region" description="Helical" evidence="19">
    <location>
        <begin position="1316"/>
        <end position="1341"/>
    </location>
</feature>
<feature type="transmembrane region" description="Helical" evidence="19">
    <location>
        <begin position="1095"/>
        <end position="1122"/>
    </location>
</feature>
<feature type="transmembrane region" description="Helical" evidence="19">
    <location>
        <begin position="522"/>
        <end position="545"/>
    </location>
</feature>
<feature type="transmembrane region" description="Helical" evidence="19">
    <location>
        <begin position="1425"/>
        <end position="1443"/>
    </location>
</feature>
<comment type="catalytic activity">
    <reaction evidence="7">
        <text>L-alpha-aminoacyl-L-lysine(out) = L-alpha-aminoacyl-L-lysine(in)</text>
        <dbReference type="Rhea" id="RHEA:79383"/>
        <dbReference type="ChEBI" id="CHEBI:229966"/>
    </reaction>
</comment>
<feature type="transmembrane region" description="Helical" evidence="19">
    <location>
        <begin position="1708"/>
        <end position="1729"/>
    </location>
</feature>
<evidence type="ECO:0000256" key="9">
    <source>
        <dbReference type="ARBA" id="ARBA00044899"/>
    </source>
</evidence>
<feature type="transmembrane region" description="Helical" evidence="19">
    <location>
        <begin position="394"/>
        <end position="417"/>
    </location>
</feature>
<feature type="transmembrane region" description="Helical" evidence="19">
    <location>
        <begin position="1945"/>
        <end position="1967"/>
    </location>
</feature>
<proteinExistence type="predicted"/>
<comment type="catalytic activity">
    <reaction evidence="14">
        <text>L-lysyl-glycine(out) = L-lysyl-glycine(in)</text>
        <dbReference type="Rhea" id="RHEA:79407"/>
        <dbReference type="ChEBI" id="CHEBI:191202"/>
    </reaction>
</comment>
<dbReference type="InterPro" id="IPR036259">
    <property type="entry name" value="MFS_trans_sf"/>
</dbReference>
<feature type="transmembrane region" description="Helical" evidence="19">
    <location>
        <begin position="1151"/>
        <end position="1177"/>
    </location>
</feature>
<feature type="domain" description="Major facilitator superfamily (MFS) profile" evidence="20">
    <location>
        <begin position="1317"/>
        <end position="1734"/>
    </location>
</feature>
<feature type="domain" description="Major facilitator superfamily (MFS) profile" evidence="20">
    <location>
        <begin position="53"/>
        <end position="451"/>
    </location>
</feature>
<comment type="catalytic activity">
    <reaction evidence="2">
        <text>L-lysyl-L-alanine(out) = L-lysyl-L-alanine(in)</text>
        <dbReference type="Rhea" id="RHEA:79399"/>
        <dbReference type="ChEBI" id="CHEBI:229954"/>
    </reaction>
</comment>
<feature type="transmembrane region" description="Helical" evidence="19">
    <location>
        <begin position="653"/>
        <end position="675"/>
    </location>
</feature>
<sequence length="2179" mass="240279">MEEEEVIVLKYKANKEQSELEGCDQSSISLEVKSKAPETRYFHPNHWSYGSILLALICFTVFIGYYCNESPGGLEDTIIKVMGIDATQYNLLFLVTTWPNIFVSVIGGVIADRILGPRSSYLIVMVIITFGQFFWSVGSFVNYFWIALIGRFVIGVGAMISASISKIFIFKWCGKKYATLGLSLNTTAARLGAAVGLSLPQFIYNEFHYINNSSYRLGATVMAGVAGMIIGLIVTVVMIIMDKFRSSDLTAKTSKVKCSDVKQFSPRFWIAAIIMMYYALVYEFSGIGQVFYAQKYGLSLRAASLSNSLVFSATILLTPVMGYVVNAIGYHLLWTILGLAIAVIAHLILLLSNPGLTYIPYVASIIYSISYTIFGPSFWPLVGFLVESNQIGTAYGIYFGFQNLFWGLLAIVSGVIIDNNGYFVLEIMYSLLSFLVLMASVLVLMIDLCKIVSINMEKQLLPVQSDFQSKGRPCCCHPTKWPYLVALLFLTCYVQFLCYYCNESPGGLEDTIIKVMDIDTTQYNLLFLVTTWPNIFVSVIGGVIADRLLGRRVSYMILIIIILTGILVWSAASFFNLFWVVLVGRFFIGIGATLIPAVTVMFFINWFGKKYFTLAVSIGGTSARLGGAAALAVPQFINEQLCFIDDPSYRLGATILVGAGLACVGLMVGITVAMLDMYRETFKEKKTQKAKRSKMKHSDFKQFDDRFWLTVFIIIFYSIVFSFTGIGQVFYVQKYSLSLEEASIANSFVFSATILATPIIGYIVNGIGHHILWTMGAITSALAVHLVLLITSPGLHFIPYTTGILYSVSYTIVAAAYWPLVGLIVEKSQIATAYGIMCSMNNLFWGLLSIVSGFIIDISGYFVLEIMYSSLLFLILMISVLVLMIDLVSVRSVESEQPLLSAGTDSSVEKKADTIDSRPVTCCHPNHWPYLITLLLLICYVQALCFYCNESPGGLEDTIIKVMGIDTTQYNLLFLVTTWPNIFVSVIGGVIADRILGPRSSSIVIILVVLLGQLIWSAGSFLNYFWVVLIGRFIIGIGATLSPAICTMFFISWFGKEYLTLAVSTGGTAARLGAAAALALPQFIYQQLYYFTNPLYRLGATVLVGAGLVLIGLIANIIAVLMDKYREKVLQKKKMKMNKMNCSNLKQFDGLFWLATSITLYYSIVFSFTGIGQVFYVQKYGLSLEEASITNSFVFSATILATPVLGYIVNVIGYHILWTMVGLTTGLLVHVVLLVSIPGLHFIPHITGMLYSVSYTIVAAAYWVIPGLIVEENQIATAYGIIGSSINLFWGLLSVVSGFIIDISGYFVLEILYSSLLFLILIISVLVLMIDLVSALCIYCNDSPGGLEDTIIKVMGIDTTQYNLLFLVTTWPNIFVSVIGGVIADRILGPRSSSIVILLTVLLGQLIWSAGSFLNYFWVVLIGRFIIGIGATLSPAIFTMFFISWFGKKYLTLAVAICGPSPQLGAAVALALPQFIYQQLYYFTDPLYRLGATVLVGAGLVLTGLMATIIVVLMDKYREKILQKKKMEMNKIKCSDLKQFDGLFWLASSITLYYSIVLAFTCIGQVFYVQKYSLSLEEASIANSLVYSATILATPVIGYVVNVIGYHILWTMVGLTTGLLVHLVLLFSIPGLHYMPYVTGILYSVSYMIVAAAYGVIPGLIVEENQIATAYGIISSFLSLFWGLLSVVSGVIIDNNGYFVLEIMNTSLSFLVLMISVLVLMIDLVSAYLQDETLSQESEQPLLSGHTDSSSAEEEADAIDKSRPVTCCHPNHWPYLTTLLLLICYVQALCNYCNDSPGGLEDTIIKVMGIDTTQYNLLFLVTTWPSIFVSVIGGVIADRILGPRSSSIIILFIVLVGQLVWSAGSFLNYFWVVLIGRFIIGMGATLFPSICIMYFVSWMGKKYLTLAVAICGTAARLGPAVALALPQFIYQQLYYFTDPLYRLGATVLVGAGLVLIGLMATIIVVFMDKYREKVLQKKKMEMSKIECSDLKQFDGLFWLASSITLYYSIVFSFTGIGQVFYVQKYGLSLEEGSITNSFVFGATILATPVLGYIVNGIGYHMLWTMVGLTAGLLVHVVLLVSIPGLHYMPYVTGMLYSVSYTIVAAAYGVVPGLIVEENQIATAYGIINSFLSLFWGLLSIVSGFIIDNNGYFMLEIMNTSLLFLILMISVLVLMIDLVS</sequence>
<feature type="transmembrane region" description="Helical" evidence="19">
    <location>
        <begin position="1249"/>
        <end position="1269"/>
    </location>
</feature>
<dbReference type="OrthoDB" id="424834at2759"/>
<evidence type="ECO:0000256" key="8">
    <source>
        <dbReference type="ARBA" id="ARBA00044898"/>
    </source>
</evidence>
<feature type="transmembrane region" description="Helical" evidence="19">
    <location>
        <begin position="1608"/>
        <end position="1629"/>
    </location>
</feature>
<organism evidence="21">
    <name type="scientific">Amphimedon queenslandica</name>
    <name type="common">Sponge</name>
    <dbReference type="NCBI Taxonomy" id="400682"/>
    <lineage>
        <taxon>Eukaryota</taxon>
        <taxon>Metazoa</taxon>
        <taxon>Porifera</taxon>
        <taxon>Demospongiae</taxon>
        <taxon>Heteroscleromorpha</taxon>
        <taxon>Haplosclerida</taxon>
        <taxon>Niphatidae</taxon>
        <taxon>Amphimedon</taxon>
    </lineage>
</organism>
<feature type="transmembrane region" description="Helical" evidence="19">
    <location>
        <begin position="744"/>
        <end position="764"/>
    </location>
</feature>
<dbReference type="SUPFAM" id="SSF103473">
    <property type="entry name" value="MFS general substrate transporter"/>
    <property type="match status" value="5"/>
</dbReference>
<dbReference type="GO" id="GO:0022857">
    <property type="term" value="F:transmembrane transporter activity"/>
    <property type="evidence" value="ECO:0007669"/>
    <property type="project" value="InterPro"/>
</dbReference>
<feature type="transmembrane region" description="Helical" evidence="19">
    <location>
        <begin position="707"/>
        <end position="732"/>
    </location>
</feature>
<feature type="transmembrane region" description="Helical" evidence="19">
    <location>
        <begin position="1848"/>
        <end position="1872"/>
    </location>
</feature>
<comment type="catalytic activity">
    <reaction evidence="8">
        <text>L-aspartyl-L-lysine(out) = L-aspartyl-L-lysine(in)</text>
        <dbReference type="Rhea" id="RHEA:79411"/>
        <dbReference type="ChEBI" id="CHEBI:229953"/>
    </reaction>
</comment>
<feature type="transmembrane region" description="Helical" evidence="19">
    <location>
        <begin position="1033"/>
        <end position="1055"/>
    </location>
</feature>
<feature type="transmembrane region" description="Helical" evidence="19">
    <location>
        <begin position="2126"/>
        <end position="2146"/>
    </location>
</feature>
<dbReference type="Gene3D" id="1.20.1250.20">
    <property type="entry name" value="MFS general substrate transporter like domains"/>
    <property type="match status" value="6"/>
</dbReference>
<keyword evidence="19" id="KW-1133">Transmembrane helix</keyword>
<evidence type="ECO:0000256" key="17">
    <source>
        <dbReference type="ARBA" id="ARBA00045709"/>
    </source>
</evidence>
<feature type="transmembrane region" description="Helical" evidence="19">
    <location>
        <begin position="1215"/>
        <end position="1237"/>
    </location>
</feature>
<feature type="transmembrane region" description="Helical" evidence="19">
    <location>
        <begin position="2094"/>
        <end position="2114"/>
    </location>
</feature>
<feature type="transmembrane region" description="Helical" evidence="19">
    <location>
        <begin position="177"/>
        <end position="197"/>
    </location>
</feature>
<dbReference type="InterPro" id="IPR020846">
    <property type="entry name" value="MFS_dom"/>
</dbReference>
<comment type="catalytic activity">
    <reaction evidence="11">
        <text>L-arginyl-glycine(out) = L-arginyl-glycine(in)</text>
        <dbReference type="Rhea" id="RHEA:79391"/>
        <dbReference type="ChEBI" id="CHEBI:229955"/>
    </reaction>
</comment>
<feature type="transmembrane region" description="Helical" evidence="19">
    <location>
        <begin position="803"/>
        <end position="824"/>
    </location>
</feature>
<feature type="transmembrane region" description="Helical" evidence="19">
    <location>
        <begin position="332"/>
        <end position="352"/>
    </location>
</feature>
<feature type="transmembrane region" description="Helical" evidence="19">
    <location>
        <begin position="304"/>
        <end position="325"/>
    </location>
</feature>
<dbReference type="EnsemblMetazoa" id="Aqu2.1.32662_001">
    <property type="protein sequence ID" value="Aqu2.1.32662_001"/>
    <property type="gene ID" value="Aqu2.1.32662"/>
</dbReference>
<accession>A0A1X7UZ85</accession>
<feature type="transmembrane region" description="Helical" evidence="19">
    <location>
        <begin position="586"/>
        <end position="607"/>
    </location>
</feature>
<feature type="transmembrane region" description="Helical" evidence="19">
    <location>
        <begin position="1492"/>
        <end position="1514"/>
    </location>
</feature>
<feature type="transmembrane region" description="Helical" evidence="19">
    <location>
        <begin position="970"/>
        <end position="991"/>
    </location>
</feature>
<feature type="transmembrane region" description="Helical" evidence="19">
    <location>
        <begin position="1361"/>
        <end position="1383"/>
    </location>
</feature>
<feature type="transmembrane region" description="Helical" evidence="19">
    <location>
        <begin position="871"/>
        <end position="890"/>
    </location>
</feature>
<evidence type="ECO:0000256" key="6">
    <source>
        <dbReference type="ARBA" id="ARBA00044891"/>
    </source>
</evidence>
<feature type="transmembrane region" description="Helical" evidence="19">
    <location>
        <begin position="1395"/>
        <end position="1419"/>
    </location>
</feature>
<comment type="catalytic activity">
    <reaction evidence="4">
        <text>L-alpha-aminoacyl-L-arginine(out) = L-alpha-aminoacyl-L-arginine(in)</text>
        <dbReference type="Rhea" id="RHEA:79367"/>
        <dbReference type="ChEBI" id="CHEBI:229968"/>
    </reaction>
</comment>
<evidence type="ECO:0000256" key="12">
    <source>
        <dbReference type="ARBA" id="ARBA00044912"/>
    </source>
</evidence>
<keyword evidence="19" id="KW-0812">Transmembrane</keyword>
<evidence type="ECO:0000256" key="11">
    <source>
        <dbReference type="ARBA" id="ARBA00044903"/>
    </source>
</evidence>
<evidence type="ECO:0000256" key="14">
    <source>
        <dbReference type="ARBA" id="ARBA00044924"/>
    </source>
</evidence>
<dbReference type="PANTHER" id="PTHR23512">
    <property type="entry name" value="MAJOR FACILITATOR SUPERFAMILY DOMAIN-CONTAINING PROTEIN 1"/>
    <property type="match status" value="1"/>
</dbReference>
<feature type="transmembrane region" description="Helical" evidence="19">
    <location>
        <begin position="120"/>
        <end position="137"/>
    </location>
</feature>
<feature type="transmembrane region" description="Helical" evidence="19">
    <location>
        <begin position="1669"/>
        <end position="1693"/>
    </location>
</feature>
<comment type="catalytic activity">
    <reaction evidence="5">
        <text>L-alpha-aminoacyl-L-histidine(out) = L-alpha-aminoacyl-L-histidine(in)</text>
        <dbReference type="Rhea" id="RHEA:79375"/>
        <dbReference type="ChEBI" id="CHEBI:229967"/>
    </reaction>
</comment>
<comment type="catalytic activity">
    <reaction evidence="3">
        <text>L-histidyl-glycine(out) = L-histidyl-glycine(in)</text>
        <dbReference type="Rhea" id="RHEA:79395"/>
        <dbReference type="ChEBI" id="CHEBI:229957"/>
    </reaction>
</comment>
<feature type="transmembrane region" description="Helical" evidence="19">
    <location>
        <begin position="770"/>
        <end position="791"/>
    </location>
</feature>
<reference evidence="21" key="1">
    <citation type="submission" date="2017-05" db="UniProtKB">
        <authorList>
            <consortium name="EnsemblMetazoa"/>
        </authorList>
    </citation>
    <scope>IDENTIFICATION</scope>
</reference>
<comment type="catalytic activity">
    <reaction evidence="13">
        <text>L-alanyl-L-lysine(out) = L-alanyl-L-lysine(in)</text>
        <dbReference type="Rhea" id="RHEA:79415"/>
        <dbReference type="ChEBI" id="CHEBI:192470"/>
    </reaction>
</comment>
<evidence type="ECO:0000256" key="2">
    <source>
        <dbReference type="ARBA" id="ARBA00044876"/>
    </source>
</evidence>
<keyword evidence="19" id="KW-0472">Membrane</keyword>
<feature type="transmembrane region" description="Helical" evidence="19">
    <location>
        <begin position="1580"/>
        <end position="1601"/>
    </location>
</feature>
<dbReference type="InterPro" id="IPR052187">
    <property type="entry name" value="MFSD1"/>
</dbReference>
<evidence type="ECO:0000256" key="3">
    <source>
        <dbReference type="ARBA" id="ARBA00044878"/>
    </source>
</evidence>
<dbReference type="Pfam" id="PF07690">
    <property type="entry name" value="MFS_1"/>
    <property type="match status" value="5"/>
</dbReference>
<feature type="transmembrane region" description="Helical" evidence="19">
    <location>
        <begin position="1543"/>
        <end position="1568"/>
    </location>
</feature>
<evidence type="ECO:0000256" key="13">
    <source>
        <dbReference type="ARBA" id="ARBA00044919"/>
    </source>
</evidence>
<evidence type="ECO:0000256" key="5">
    <source>
        <dbReference type="ARBA" id="ARBA00044884"/>
    </source>
</evidence>